<accession>A0A450SR46</accession>
<evidence type="ECO:0000256" key="2">
    <source>
        <dbReference type="ARBA" id="ARBA00011985"/>
    </source>
</evidence>
<reference evidence="4" key="1">
    <citation type="submission" date="2019-02" db="EMBL/GenBank/DDBJ databases">
        <authorList>
            <person name="Gruber-Vodicka R. H."/>
            <person name="Seah K. B. B."/>
        </authorList>
    </citation>
    <scope>NUCLEOTIDE SEQUENCE</scope>
    <source>
        <strain evidence="4">BECK_DK47</strain>
    </source>
</reference>
<dbReference type="EMBL" id="CAADEX010000059">
    <property type="protein sequence ID" value="VFJ56527.1"/>
    <property type="molecule type" value="Genomic_DNA"/>
</dbReference>
<dbReference type="SUPFAM" id="SSF102405">
    <property type="entry name" value="MCP/YpsA-like"/>
    <property type="match status" value="1"/>
</dbReference>
<evidence type="ECO:0000313" key="4">
    <source>
        <dbReference type="EMBL" id="VFJ56527.1"/>
    </source>
</evidence>
<evidence type="ECO:0000256" key="3">
    <source>
        <dbReference type="ARBA" id="ARBA00031983"/>
    </source>
</evidence>
<dbReference type="AlphaFoldDB" id="A0A450SR46"/>
<proteinExistence type="predicted"/>
<organism evidence="4">
    <name type="scientific">Candidatus Kentrum sp. DK</name>
    <dbReference type="NCBI Taxonomy" id="2126562"/>
    <lineage>
        <taxon>Bacteria</taxon>
        <taxon>Pseudomonadati</taxon>
        <taxon>Pseudomonadota</taxon>
        <taxon>Gammaproteobacteria</taxon>
        <taxon>Candidatus Kentrum</taxon>
    </lineage>
</organism>
<evidence type="ECO:0000256" key="1">
    <source>
        <dbReference type="ARBA" id="ARBA00000274"/>
    </source>
</evidence>
<dbReference type="Pfam" id="PF03641">
    <property type="entry name" value="Lysine_decarbox"/>
    <property type="match status" value="1"/>
</dbReference>
<dbReference type="GO" id="GO:0008714">
    <property type="term" value="F:AMP nucleosidase activity"/>
    <property type="evidence" value="ECO:0007669"/>
    <property type="project" value="UniProtKB-EC"/>
</dbReference>
<name>A0A450SR46_9GAMM</name>
<dbReference type="InterPro" id="IPR031100">
    <property type="entry name" value="LOG_fam"/>
</dbReference>
<dbReference type="EC" id="3.2.2.4" evidence="2"/>
<dbReference type="Gene3D" id="3.40.50.450">
    <property type="match status" value="1"/>
</dbReference>
<comment type="catalytic activity">
    <reaction evidence="1">
        <text>AMP + H2O = D-ribose 5-phosphate + adenine</text>
        <dbReference type="Rhea" id="RHEA:20129"/>
        <dbReference type="ChEBI" id="CHEBI:15377"/>
        <dbReference type="ChEBI" id="CHEBI:16708"/>
        <dbReference type="ChEBI" id="CHEBI:78346"/>
        <dbReference type="ChEBI" id="CHEBI:456215"/>
        <dbReference type="EC" id="3.2.2.4"/>
    </reaction>
</comment>
<sequence length="136" mass="15342">MQAGGKTVGYSWLKLDNDLDTNRFLGVVTHFPEMEQRLARVVGDAAICVFFPGRTGTVAELALATEMRAKGEKRFPLVLVGDFWNGFFSWLEKSNASLDVPSDEDDLKDILYVRIDDAEAFDRFLEKHRAVLELAE</sequence>
<gene>
    <name evidence="4" type="ORF">BECKDK2373B_GA0170837_105912</name>
</gene>
<protein>
    <recommendedName>
        <fullName evidence="3">AMP nucleosidase</fullName>
        <ecNumber evidence="2">3.2.2.4</ecNumber>
    </recommendedName>
    <alternativeName>
        <fullName evidence="3">AMP nucleosidase</fullName>
    </alternativeName>
</protein>